<dbReference type="Gene3D" id="1.10.3430.10">
    <property type="entry name" value="Ammonium transporter AmtB like domains"/>
    <property type="match status" value="1"/>
</dbReference>
<protein>
    <recommendedName>
        <fullName evidence="8">Ammonium transporter</fullName>
    </recommendedName>
</protein>
<keyword evidence="4 9" id="KW-0812">Transmembrane</keyword>
<dbReference type="EMBL" id="AP025523">
    <property type="protein sequence ID" value="BDE04991.1"/>
    <property type="molecule type" value="Genomic_DNA"/>
</dbReference>
<feature type="transmembrane region" description="Helical" evidence="9">
    <location>
        <begin position="161"/>
        <end position="187"/>
    </location>
</feature>
<evidence type="ECO:0000256" key="8">
    <source>
        <dbReference type="ARBA" id="ARBA00050025"/>
    </source>
</evidence>
<comment type="similarity">
    <text evidence="2">Belongs to the ammonia transporter channel (TC 1.A.11.2) family.</text>
</comment>
<evidence type="ECO:0000256" key="5">
    <source>
        <dbReference type="ARBA" id="ARBA00022989"/>
    </source>
</evidence>
<name>A0AAN2C8G9_UNVUL</name>
<dbReference type="InterPro" id="IPR018047">
    <property type="entry name" value="Ammonium_transpt_CS"/>
</dbReference>
<feature type="transmembrane region" description="Helical" evidence="9">
    <location>
        <begin position="135"/>
        <end position="154"/>
    </location>
</feature>
<evidence type="ECO:0000256" key="7">
    <source>
        <dbReference type="ARBA" id="ARBA00023177"/>
    </source>
</evidence>
<feature type="transmembrane region" description="Helical" evidence="9">
    <location>
        <begin position="349"/>
        <end position="370"/>
    </location>
</feature>
<feature type="transmembrane region" description="Helical" evidence="9">
    <location>
        <begin position="23"/>
        <end position="45"/>
    </location>
</feature>
<dbReference type="SUPFAM" id="SSF111352">
    <property type="entry name" value="Ammonium transporter"/>
    <property type="match status" value="1"/>
</dbReference>
<sequence>MDFLADANPYIAAPSFLNSGDTAWQLTAATFVGMQSIPGLAILYAGLVKKKWALNSAVMCFYAFSIVLLCWVLWGYNMSFGVPLWGDGLKIMGSAFQVLGIPHPAIGAEGEIGQAAIPLAGAGFPPLRFAGSAMIYFQFVFAAITPILIAGSVLGRMNFKAWMLFVPLWSSLVYTVGAFALWGGGWLAGMGAVDYSGGYVIHLAAGVSGFVAAAMVGPRLLEDRKSFDPNNLIVALAGAGILWLGWNGFNGGDPYFANADAAAAVLNTNIATAVALLCWLVLDMFALGKPSAVSMINGMIVGLVAITPAAGYVDGYGAIATGGVAALVAWFSLNKIGQMAFMKRVDDTFGVLHTHGVAGLMGGLCVGLFANPNMIEYLSGDKKTSPVSVSGLFFGNPKQLWLQFFAAVCIIVWNVIGTYIVLKIVSLVVKLRASDGEVEGGDLAIHGIDPVPSYLPPTSNGTPVAPAAPVG</sequence>
<evidence type="ECO:0000256" key="2">
    <source>
        <dbReference type="ARBA" id="ARBA00005887"/>
    </source>
</evidence>
<feature type="transmembrane region" description="Helical" evidence="9">
    <location>
        <begin position="294"/>
        <end position="313"/>
    </location>
</feature>
<evidence type="ECO:0000256" key="9">
    <source>
        <dbReference type="SAM" id="Phobius"/>
    </source>
</evidence>
<reference evidence="11 12" key="1">
    <citation type="journal article" date="2022" name="ISME Commun">
        <title>Vulcanimicrobium alpinus gen. nov. sp. nov., the first cultivated representative of the candidate phylum 'Eremiobacterota', is a metabolically versatile aerobic anoxygenic phototroph.</title>
        <authorList>
            <person name="Yabe S."/>
            <person name="Muto K."/>
            <person name="Abe K."/>
            <person name="Yokota A."/>
            <person name="Staudigel H."/>
            <person name="Tebo B.M."/>
        </authorList>
    </citation>
    <scope>NUCLEOTIDE SEQUENCE [LARGE SCALE GENOMIC DNA]</scope>
    <source>
        <strain evidence="11 12">WC8-2</strain>
    </source>
</reference>
<dbReference type="PANTHER" id="PTHR43029:SF10">
    <property type="entry name" value="AMMONIUM TRANSPORTER MEP2"/>
    <property type="match status" value="1"/>
</dbReference>
<feature type="transmembrane region" description="Helical" evidence="9">
    <location>
        <begin position="199"/>
        <end position="220"/>
    </location>
</feature>
<keyword evidence="7" id="KW-0924">Ammonia transport</keyword>
<feature type="transmembrane region" description="Helical" evidence="9">
    <location>
        <begin position="261"/>
        <end position="282"/>
    </location>
</feature>
<keyword evidence="3" id="KW-0813">Transport</keyword>
<evidence type="ECO:0000313" key="12">
    <source>
        <dbReference type="Proteomes" id="UP001317532"/>
    </source>
</evidence>
<dbReference type="InterPro" id="IPR024041">
    <property type="entry name" value="NH4_transpt_AmtB-like_dom"/>
</dbReference>
<keyword evidence="6 9" id="KW-0472">Membrane</keyword>
<feature type="transmembrane region" description="Helical" evidence="9">
    <location>
        <begin position="400"/>
        <end position="422"/>
    </location>
</feature>
<dbReference type="InterPro" id="IPR002229">
    <property type="entry name" value="RhesusRHD"/>
</dbReference>
<evidence type="ECO:0000256" key="1">
    <source>
        <dbReference type="ARBA" id="ARBA00004141"/>
    </source>
</evidence>
<dbReference type="PROSITE" id="PS01219">
    <property type="entry name" value="AMMONIUM_TRANSP"/>
    <property type="match status" value="1"/>
</dbReference>
<evidence type="ECO:0000259" key="10">
    <source>
        <dbReference type="Pfam" id="PF00909"/>
    </source>
</evidence>
<gene>
    <name evidence="11" type="ORF">WPS_02670</name>
</gene>
<feature type="transmembrane region" description="Helical" evidence="9">
    <location>
        <begin position="319"/>
        <end position="337"/>
    </location>
</feature>
<evidence type="ECO:0000256" key="6">
    <source>
        <dbReference type="ARBA" id="ARBA00023136"/>
    </source>
</evidence>
<dbReference type="PRINTS" id="PR00342">
    <property type="entry name" value="RHESUSRHD"/>
</dbReference>
<dbReference type="PANTHER" id="PTHR43029">
    <property type="entry name" value="AMMONIUM TRANSPORTER MEP2"/>
    <property type="match status" value="1"/>
</dbReference>
<organism evidence="11 12">
    <name type="scientific">Vulcanimicrobium alpinum</name>
    <dbReference type="NCBI Taxonomy" id="3016050"/>
    <lineage>
        <taxon>Bacteria</taxon>
        <taxon>Bacillati</taxon>
        <taxon>Vulcanimicrobiota</taxon>
        <taxon>Vulcanimicrobiia</taxon>
        <taxon>Vulcanimicrobiales</taxon>
        <taxon>Vulcanimicrobiaceae</taxon>
        <taxon>Vulcanimicrobium</taxon>
    </lineage>
</organism>
<feature type="domain" description="Ammonium transporter AmtB-like" evidence="10">
    <location>
        <begin position="24"/>
        <end position="447"/>
    </location>
</feature>
<keyword evidence="5 9" id="KW-1133">Transmembrane helix</keyword>
<feature type="transmembrane region" description="Helical" evidence="9">
    <location>
        <begin position="52"/>
        <end position="74"/>
    </location>
</feature>
<dbReference type="KEGG" id="vab:WPS_02670"/>
<dbReference type="GO" id="GO:0008519">
    <property type="term" value="F:ammonium channel activity"/>
    <property type="evidence" value="ECO:0007669"/>
    <property type="project" value="InterPro"/>
</dbReference>
<dbReference type="RefSeq" id="WP_317996065.1">
    <property type="nucleotide sequence ID" value="NZ_AP025523.1"/>
</dbReference>
<comment type="subcellular location">
    <subcellularLocation>
        <location evidence="1">Membrane</location>
        <topology evidence="1">Multi-pass membrane protein</topology>
    </subcellularLocation>
</comment>
<dbReference type="Proteomes" id="UP001317532">
    <property type="component" value="Chromosome"/>
</dbReference>
<evidence type="ECO:0000313" key="11">
    <source>
        <dbReference type="EMBL" id="BDE04991.1"/>
    </source>
</evidence>
<evidence type="ECO:0000256" key="3">
    <source>
        <dbReference type="ARBA" id="ARBA00022448"/>
    </source>
</evidence>
<accession>A0AAN2C8G9</accession>
<feature type="transmembrane region" description="Helical" evidence="9">
    <location>
        <begin position="232"/>
        <end position="249"/>
    </location>
</feature>
<dbReference type="InterPro" id="IPR029020">
    <property type="entry name" value="Ammonium/urea_transptr"/>
</dbReference>
<dbReference type="AlphaFoldDB" id="A0AAN2C8G9"/>
<proteinExistence type="inferred from homology"/>
<dbReference type="GO" id="GO:0005886">
    <property type="term" value="C:plasma membrane"/>
    <property type="evidence" value="ECO:0007669"/>
    <property type="project" value="InterPro"/>
</dbReference>
<dbReference type="Pfam" id="PF00909">
    <property type="entry name" value="Ammonium_transp"/>
    <property type="match status" value="1"/>
</dbReference>
<evidence type="ECO:0000256" key="4">
    <source>
        <dbReference type="ARBA" id="ARBA00022692"/>
    </source>
</evidence>
<dbReference type="InterPro" id="IPR001905">
    <property type="entry name" value="Ammonium_transpt"/>
</dbReference>
<keyword evidence="12" id="KW-1185">Reference proteome</keyword>